<dbReference type="EMBL" id="MNVB01000001">
    <property type="protein sequence ID" value="OIO18487.1"/>
    <property type="molecule type" value="Genomic_DNA"/>
</dbReference>
<keyword evidence="1" id="KW-0472">Membrane</keyword>
<gene>
    <name evidence="2" type="ORF">AUJ29_00045</name>
</gene>
<evidence type="ECO:0000256" key="1">
    <source>
        <dbReference type="SAM" id="Phobius"/>
    </source>
</evidence>
<accession>A0A1J4U8C1</accession>
<keyword evidence="1" id="KW-0812">Transmembrane</keyword>
<organism evidence="2 3">
    <name type="scientific">Candidatus Kuenenbacteria bacterium CG1_02_38_13</name>
    <dbReference type="NCBI Taxonomy" id="1805235"/>
    <lineage>
        <taxon>Bacteria</taxon>
        <taxon>Candidatus Kueneniibacteriota</taxon>
    </lineage>
</organism>
<comment type="caution">
    <text evidence="2">The sequence shown here is derived from an EMBL/GenBank/DDBJ whole genome shotgun (WGS) entry which is preliminary data.</text>
</comment>
<feature type="transmembrane region" description="Helical" evidence="1">
    <location>
        <begin position="166"/>
        <end position="183"/>
    </location>
</feature>
<evidence type="ECO:0000313" key="3">
    <source>
        <dbReference type="Proteomes" id="UP000182465"/>
    </source>
</evidence>
<dbReference type="Proteomes" id="UP000182465">
    <property type="component" value="Unassembled WGS sequence"/>
</dbReference>
<name>A0A1J4U8C1_9BACT</name>
<feature type="transmembrane region" description="Helical" evidence="1">
    <location>
        <begin position="94"/>
        <end position="114"/>
    </location>
</feature>
<dbReference type="AlphaFoldDB" id="A0A1J4U8C1"/>
<sequence length="195" mass="22209">MSEGNSKNQYTPRSAIAPSQLDWVLDKLADTDSADLIGKKISIQSVDNSKHKQSKQKFKDIAWYIILVKKWVIFLASLEILVYVLAIARSIHSLMMTVVDPLLLLVDFAVFGFLMWKVKRKERETLWQGVVACFFAGFGFGLITSIFRIFWIRELWTVFNLITEPVFMGIMASAAGLITGIFIKRKGPKNKVFIN</sequence>
<feature type="transmembrane region" description="Helical" evidence="1">
    <location>
        <begin position="126"/>
        <end position="151"/>
    </location>
</feature>
<keyword evidence="1" id="KW-1133">Transmembrane helix</keyword>
<feature type="transmembrane region" description="Helical" evidence="1">
    <location>
        <begin position="61"/>
        <end position="88"/>
    </location>
</feature>
<reference evidence="2 3" key="1">
    <citation type="journal article" date="2016" name="Environ. Microbiol.">
        <title>Genomic resolution of a cold subsurface aquifer community provides metabolic insights for novel microbes adapted to high CO concentrations.</title>
        <authorList>
            <person name="Probst A.J."/>
            <person name="Castelle C.J."/>
            <person name="Singh A."/>
            <person name="Brown C.T."/>
            <person name="Anantharaman K."/>
            <person name="Sharon I."/>
            <person name="Hug L.A."/>
            <person name="Burstein D."/>
            <person name="Emerson J.B."/>
            <person name="Thomas B.C."/>
            <person name="Banfield J.F."/>
        </authorList>
    </citation>
    <scope>NUCLEOTIDE SEQUENCE [LARGE SCALE GENOMIC DNA]</scope>
    <source>
        <strain evidence="2">CG1_02_38_13</strain>
    </source>
</reference>
<protein>
    <submittedName>
        <fullName evidence="2">Uncharacterized protein</fullName>
    </submittedName>
</protein>
<proteinExistence type="predicted"/>
<evidence type="ECO:0000313" key="2">
    <source>
        <dbReference type="EMBL" id="OIO18487.1"/>
    </source>
</evidence>